<dbReference type="Proteomes" id="UP000033551">
    <property type="component" value="Unassembled WGS sequence"/>
</dbReference>
<dbReference type="AlphaFoldDB" id="A0A0F4I5S2"/>
<dbReference type="EMBL" id="JZWV01001674">
    <property type="protein sequence ID" value="KJY17345.1"/>
    <property type="molecule type" value="Genomic_DNA"/>
</dbReference>
<sequence>MPGAVCGELLPCQQLVESDADVGGIGLEGAVDLGDEVMRCLGGVGGDGGAQGGDLLGEGEAVSGQGVLQDAAGGVVGQAENARVGGGGGAGRGGLLRFCSFGKGGDEMCVAAASSQS</sequence>
<evidence type="ECO:0000313" key="1">
    <source>
        <dbReference type="EMBL" id="KJY17345.1"/>
    </source>
</evidence>
<gene>
    <name evidence="1" type="ORF">VR44_40015</name>
</gene>
<comment type="caution">
    <text evidence="1">The sequence shown here is derived from an EMBL/GenBank/DDBJ whole genome shotgun (WGS) entry which is preliminary data.</text>
</comment>
<protein>
    <submittedName>
        <fullName evidence="1">Uncharacterized protein</fullName>
    </submittedName>
</protein>
<accession>A0A0F4I5S2</accession>
<reference evidence="1 2" key="1">
    <citation type="submission" date="2015-02" db="EMBL/GenBank/DDBJ databases">
        <authorList>
            <person name="Ju K.-S."/>
            <person name="Doroghazi J.R."/>
            <person name="Metcalf W."/>
        </authorList>
    </citation>
    <scope>NUCLEOTIDE SEQUENCE [LARGE SCALE GENOMIC DNA]</scope>
    <source>
        <strain evidence="1 2">NRRL ISP-5550</strain>
    </source>
</reference>
<name>A0A0F4I5S2_9ACTN</name>
<evidence type="ECO:0000313" key="2">
    <source>
        <dbReference type="Proteomes" id="UP000033551"/>
    </source>
</evidence>
<organism evidence="1 2">
    <name type="scientific">Streptomyces katrae</name>
    <dbReference type="NCBI Taxonomy" id="68223"/>
    <lineage>
        <taxon>Bacteria</taxon>
        <taxon>Bacillati</taxon>
        <taxon>Actinomycetota</taxon>
        <taxon>Actinomycetes</taxon>
        <taxon>Kitasatosporales</taxon>
        <taxon>Streptomycetaceae</taxon>
        <taxon>Streptomyces</taxon>
    </lineage>
</organism>
<proteinExistence type="predicted"/>
<keyword evidence="2" id="KW-1185">Reference proteome</keyword>
<dbReference type="PATRIC" id="fig|68223.7.peg.6341"/>